<dbReference type="RefSeq" id="WP_083048850.1">
    <property type="nucleotide sequence ID" value="NZ_MWQY01000004.1"/>
</dbReference>
<dbReference type="OrthoDB" id="190204at2"/>
<dbReference type="InterPro" id="IPR015679">
    <property type="entry name" value="PLipase_D_fam"/>
</dbReference>
<feature type="domain" description="PLD phosphodiesterase" evidence="6">
    <location>
        <begin position="125"/>
        <end position="152"/>
    </location>
</feature>
<dbReference type="SUPFAM" id="SSF56024">
    <property type="entry name" value="Phospholipase D/nuclease"/>
    <property type="match status" value="2"/>
</dbReference>
<dbReference type="PANTHER" id="PTHR18896:SF76">
    <property type="entry name" value="PHOSPHOLIPASE"/>
    <property type="match status" value="1"/>
</dbReference>
<dbReference type="Pfam" id="PF09335">
    <property type="entry name" value="VTT_dom"/>
    <property type="match status" value="1"/>
</dbReference>
<comment type="caution">
    <text evidence="7">The sequence shown here is derived from an EMBL/GenBank/DDBJ whole genome shotgun (WGS) entry which is preliminary data.</text>
</comment>
<reference evidence="7 8" key="1">
    <citation type="submission" date="2017-03" db="EMBL/GenBank/DDBJ databases">
        <title>Draft Genome sequence of Marispirochaeta sp. strain JC444.</title>
        <authorList>
            <person name="Shivani Y."/>
            <person name="Subhash Y."/>
            <person name="Sasikala C."/>
            <person name="Ramana C."/>
        </authorList>
    </citation>
    <scope>NUCLEOTIDE SEQUENCE [LARGE SCALE GENOMIC DNA]</scope>
    <source>
        <strain evidence="7 8">JC444</strain>
    </source>
</reference>
<keyword evidence="5" id="KW-0812">Transmembrane</keyword>
<dbReference type="Proteomes" id="UP000192343">
    <property type="component" value="Unassembled WGS sequence"/>
</dbReference>
<keyword evidence="2" id="KW-0677">Repeat</keyword>
<dbReference type="STRING" id="1963862.B4O97_04905"/>
<accession>A0A1Y1S2E3</accession>
<comment type="catalytic activity">
    <reaction evidence="1">
        <text>a 1,2-diacyl-sn-glycero-3-phosphocholine + H2O = a 1,2-diacyl-sn-glycero-3-phosphate + choline + H(+)</text>
        <dbReference type="Rhea" id="RHEA:14445"/>
        <dbReference type="ChEBI" id="CHEBI:15354"/>
        <dbReference type="ChEBI" id="CHEBI:15377"/>
        <dbReference type="ChEBI" id="CHEBI:15378"/>
        <dbReference type="ChEBI" id="CHEBI:57643"/>
        <dbReference type="ChEBI" id="CHEBI:58608"/>
        <dbReference type="EC" id="3.1.4.4"/>
    </reaction>
</comment>
<evidence type="ECO:0000313" key="7">
    <source>
        <dbReference type="EMBL" id="ORC36967.1"/>
    </source>
</evidence>
<feature type="transmembrane region" description="Helical" evidence="5">
    <location>
        <begin position="557"/>
        <end position="579"/>
    </location>
</feature>
<protein>
    <recommendedName>
        <fullName evidence="6">PLD phosphodiesterase domain-containing protein</fullName>
    </recommendedName>
</protein>
<dbReference type="Gene3D" id="3.30.870.10">
    <property type="entry name" value="Endonuclease Chain A"/>
    <property type="match status" value="2"/>
</dbReference>
<feature type="transmembrane region" description="Helical" evidence="5">
    <location>
        <begin position="522"/>
        <end position="551"/>
    </location>
</feature>
<dbReference type="EMBL" id="MWQY01000004">
    <property type="protein sequence ID" value="ORC36967.1"/>
    <property type="molecule type" value="Genomic_DNA"/>
</dbReference>
<dbReference type="InterPro" id="IPR032816">
    <property type="entry name" value="VTT_dom"/>
</dbReference>
<dbReference type="PANTHER" id="PTHR18896">
    <property type="entry name" value="PHOSPHOLIPASE D"/>
    <property type="match status" value="1"/>
</dbReference>
<evidence type="ECO:0000256" key="5">
    <source>
        <dbReference type="SAM" id="Phobius"/>
    </source>
</evidence>
<dbReference type="CDD" id="cd09143">
    <property type="entry name" value="PLDc_vPLD1_2_like_bac_2"/>
    <property type="match status" value="1"/>
</dbReference>
<gene>
    <name evidence="7" type="ORF">B4O97_04905</name>
</gene>
<evidence type="ECO:0000256" key="1">
    <source>
        <dbReference type="ARBA" id="ARBA00000798"/>
    </source>
</evidence>
<proteinExistence type="predicted"/>
<keyword evidence="3" id="KW-0378">Hydrolase</keyword>
<dbReference type="Pfam" id="PF00614">
    <property type="entry name" value="PLDc"/>
    <property type="match status" value="1"/>
</dbReference>
<evidence type="ECO:0000256" key="3">
    <source>
        <dbReference type="ARBA" id="ARBA00022801"/>
    </source>
</evidence>
<dbReference type="GO" id="GO:0004630">
    <property type="term" value="F:phospholipase D activity"/>
    <property type="evidence" value="ECO:0007669"/>
    <property type="project" value="UniProtKB-EC"/>
</dbReference>
<evidence type="ECO:0000256" key="4">
    <source>
        <dbReference type="ARBA" id="ARBA00023098"/>
    </source>
</evidence>
<feature type="transmembrane region" description="Helical" evidence="5">
    <location>
        <begin position="637"/>
        <end position="656"/>
    </location>
</feature>
<dbReference type="InterPro" id="IPR001736">
    <property type="entry name" value="PLipase_D/transphosphatidylase"/>
</dbReference>
<sequence length="700" mass="78869">MIFTQDRHYTSTSIASRLSFFTSSRDYYSALAEVLPKTQKRILIVGWSFDDRIRLRRDRDTGPSGPELGDLLLSIARENPSMWIDLCIWKPPSLFAADQHITHKFRKEVHEAPNMDLHHLPAKSAFASRHEKFVILDDALAFIGGIDLTRERWDSPEHPAKSPARVNPEGEAYGPYHDTHAVMSGPAVGELLSLAQEEFSLDHSTDAEPPSLWPEGIPVDVENARIMISLTRSSPDADVPDLRQIRQVYLDMLREAREFIFIENQYFSSDEITDLLARRLREKEGPELIILMSRELPDLLGRMTMGVNASMHIAKLRENDRHGRLGFFNPVSPDDPATPVKVHSKLMITDSRFLTLGSGNINQRSFGFDNEVNILMDAQETDDPGCVAQLEARILAQHCGLSPEEWREMVRQHRGSRLSAFRERSRSWDGLQEPGELLPPGSVPEELLDYFDMKGAPRPEEALHTMTKDEPRGIIARTRKIWGLMLLTTVVLGAVFFISRTDVDIQQILGKVRELNETRPGLAALLTIVSFWLSMLVFVSITVPIVSFAALHGPWFGILYSTLGVFSGAAIFYALGLVLHTNPWFDRFRAVRHVKKQFEKIRPYGLWAVAISRMVPSGPFLVVNLVTGMLGFRPSQFLLGSLIGLMPGIIAFTVFGETIRKVFTDPGWMNILMFVLLLAAYFAIMTGIVSLVRKISGIKT</sequence>
<evidence type="ECO:0000259" key="6">
    <source>
        <dbReference type="PROSITE" id="PS50035"/>
    </source>
</evidence>
<keyword evidence="4" id="KW-0443">Lipid metabolism</keyword>
<feature type="domain" description="PLD phosphodiesterase" evidence="6">
    <location>
        <begin position="338"/>
        <end position="365"/>
    </location>
</feature>
<keyword evidence="8" id="KW-1185">Reference proteome</keyword>
<dbReference type="PROSITE" id="PS50035">
    <property type="entry name" value="PLD"/>
    <property type="match status" value="2"/>
</dbReference>
<dbReference type="AlphaFoldDB" id="A0A1Y1S2E3"/>
<feature type="transmembrane region" description="Helical" evidence="5">
    <location>
        <begin position="668"/>
        <end position="692"/>
    </location>
</feature>
<name>A0A1Y1S2E3_9SPIO</name>
<organism evidence="7 8">
    <name type="scientific">Marispirochaeta aestuarii</name>
    <dbReference type="NCBI Taxonomy" id="1963862"/>
    <lineage>
        <taxon>Bacteria</taxon>
        <taxon>Pseudomonadati</taxon>
        <taxon>Spirochaetota</taxon>
        <taxon>Spirochaetia</taxon>
        <taxon>Spirochaetales</taxon>
        <taxon>Spirochaetaceae</taxon>
        <taxon>Marispirochaeta</taxon>
    </lineage>
</organism>
<dbReference type="InterPro" id="IPR025202">
    <property type="entry name" value="PLD-like_dom"/>
</dbReference>
<feature type="transmembrane region" description="Helical" evidence="5">
    <location>
        <begin position="481"/>
        <end position="501"/>
    </location>
</feature>
<evidence type="ECO:0000313" key="8">
    <source>
        <dbReference type="Proteomes" id="UP000192343"/>
    </source>
</evidence>
<dbReference type="SMART" id="SM00155">
    <property type="entry name" value="PLDc"/>
    <property type="match status" value="2"/>
</dbReference>
<evidence type="ECO:0000256" key="2">
    <source>
        <dbReference type="ARBA" id="ARBA00022737"/>
    </source>
</evidence>
<keyword evidence="5" id="KW-0472">Membrane</keyword>
<dbReference type="GO" id="GO:0009395">
    <property type="term" value="P:phospholipid catabolic process"/>
    <property type="evidence" value="ECO:0007669"/>
    <property type="project" value="TreeGrafter"/>
</dbReference>
<dbReference type="Pfam" id="PF13091">
    <property type="entry name" value="PLDc_2"/>
    <property type="match status" value="1"/>
</dbReference>
<keyword evidence="5" id="KW-1133">Transmembrane helix</keyword>